<dbReference type="FunFam" id="3.40.30.10:FF:000044">
    <property type="entry name" value="Glutathione S-transferase GSTU6"/>
    <property type="match status" value="1"/>
</dbReference>
<sequence>MSEVKLHGAWPSPFSCRVIWALKLKGIPYDNIEEDLPNNKSPQLLKYNPVHKKIPVLVHGEKPICESMVIVEYIEETWPQKPLLPTDPYERATARFWVKFAEDKGPAIWMVFRTTGEEQEKAKKDSLEMLRTIEDHAAGTLGKKKFFGGDNIGIVDIAFGGIAHWFGVIEDVVEVRLFEAKEFPRLYAWTNDFKQVPAIKENLPDRHKLLLLFKQVLPNSRKQDLLEAGKHRLEEFQKKKAAERAKKASSTSQINASEVRTNEKQSLETELVRVTVSDGAEKISPQNSVSALLPSEARFVSTASGGPTPSSLYEDLVAPGTSISGLASEVGKNICGSNEDFSDSPTFEFGKGKLSSFGSNFSNGQSAPVQTYESMGFGSDSRCSSNHASLYSVTAETNSRRSCPSFLDYLNVSKTCSGTVSQQAEPEESFMSNNLKSIGMNILCSSPFHKPSMDDDTVRPFSKFETGAPHAFEPSVKSSLSPNASMDQQRAIVEGNSIQRKHEFILLIRMRIFLLWNSEVIELKHIEDLTQDKFSLQHVLEASHALAESLAAENSSLTESYNQQRSIVDQLKSDLENIQEEINHQLVELDAVRNEYANAQLECNAADEHSKLLASEIIGLEKKVVIFLGMLDFRKKMASLEKDRSDLQSTINALQEGQLTLEASCEMLQKIDICSFWEVTGFGFRRNSEVKREGG</sequence>
<dbReference type="GO" id="GO:0040008">
    <property type="term" value="P:regulation of growth"/>
    <property type="evidence" value="ECO:0007669"/>
    <property type="project" value="InterPro"/>
</dbReference>
<keyword evidence="2" id="KW-0808">Transferase</keyword>
<keyword evidence="10" id="KW-1185">Reference proteome</keyword>
<dbReference type="InterPro" id="IPR045073">
    <property type="entry name" value="Omega/Tau-like"/>
</dbReference>
<gene>
    <name evidence="9" type="ORF">DVH24_001977</name>
</gene>
<dbReference type="InterPro" id="IPR010987">
    <property type="entry name" value="Glutathione-S-Trfase_C-like"/>
</dbReference>
<dbReference type="SFLD" id="SFLDS00019">
    <property type="entry name" value="Glutathione_Transferase_(cytos"/>
    <property type="match status" value="1"/>
</dbReference>
<comment type="caution">
    <text evidence="9">The sequence shown here is derived from an EMBL/GenBank/DDBJ whole genome shotgun (WGS) entry which is preliminary data.</text>
</comment>
<reference evidence="9 10" key="1">
    <citation type="submission" date="2018-10" db="EMBL/GenBank/DDBJ databases">
        <title>A high-quality apple genome assembly.</title>
        <authorList>
            <person name="Hu J."/>
        </authorList>
    </citation>
    <scope>NUCLEOTIDE SEQUENCE [LARGE SCALE GENOMIC DNA]</scope>
    <source>
        <strain evidence="10">cv. HFTH1</strain>
        <tissue evidence="9">Young leaf</tissue>
    </source>
</reference>
<accession>A0A498I6E2</accession>
<dbReference type="EMBL" id="RDQH01000339">
    <property type="protein sequence ID" value="RXH78459.1"/>
    <property type="molecule type" value="Genomic_DNA"/>
</dbReference>
<dbReference type="SFLD" id="SFLDG00358">
    <property type="entry name" value="Main_(cytGST)"/>
    <property type="match status" value="1"/>
</dbReference>
<proteinExistence type="inferred from homology"/>
<dbReference type="STRING" id="3750.A0A498I6E2"/>
<dbReference type="FunFam" id="1.20.1050.10:FF:000012">
    <property type="entry name" value="Tau class glutathione S-transferase"/>
    <property type="match status" value="1"/>
</dbReference>
<dbReference type="InterPro" id="IPR045074">
    <property type="entry name" value="GST_C_Tau"/>
</dbReference>
<evidence type="ECO:0000256" key="3">
    <source>
        <dbReference type="ARBA" id="ARBA00025743"/>
    </source>
</evidence>
<dbReference type="SUPFAM" id="SSF47616">
    <property type="entry name" value="GST C-terminal domain-like"/>
    <property type="match status" value="1"/>
</dbReference>
<evidence type="ECO:0000313" key="10">
    <source>
        <dbReference type="Proteomes" id="UP000290289"/>
    </source>
</evidence>
<evidence type="ECO:0000259" key="7">
    <source>
        <dbReference type="PROSITE" id="PS50404"/>
    </source>
</evidence>
<dbReference type="PROSITE" id="PS50404">
    <property type="entry name" value="GST_NTER"/>
    <property type="match status" value="1"/>
</dbReference>
<dbReference type="GO" id="GO:0006749">
    <property type="term" value="P:glutathione metabolic process"/>
    <property type="evidence" value="ECO:0007669"/>
    <property type="project" value="InterPro"/>
</dbReference>
<dbReference type="PANTHER" id="PTHR47490">
    <property type="entry name" value="PROTEIN BLISTER"/>
    <property type="match status" value="1"/>
</dbReference>
<keyword evidence="5" id="KW-0175">Coiled coil</keyword>
<comment type="similarity">
    <text evidence="3">Belongs to the GST superfamily. Tau family.</text>
</comment>
<protein>
    <recommendedName>
        <fullName evidence="1">glutathione transferase</fullName>
        <ecNumber evidence="1">2.5.1.18</ecNumber>
    </recommendedName>
</protein>
<dbReference type="InterPro" id="IPR044194">
    <property type="entry name" value="BLISTER"/>
</dbReference>
<evidence type="ECO:0000256" key="4">
    <source>
        <dbReference type="ARBA" id="ARBA00047960"/>
    </source>
</evidence>
<dbReference type="GO" id="GO:0004364">
    <property type="term" value="F:glutathione transferase activity"/>
    <property type="evidence" value="ECO:0007669"/>
    <property type="project" value="UniProtKB-EC"/>
</dbReference>
<evidence type="ECO:0000256" key="1">
    <source>
        <dbReference type="ARBA" id="ARBA00012452"/>
    </source>
</evidence>
<organism evidence="9 10">
    <name type="scientific">Malus domestica</name>
    <name type="common">Apple</name>
    <name type="synonym">Pyrus malus</name>
    <dbReference type="NCBI Taxonomy" id="3750"/>
    <lineage>
        <taxon>Eukaryota</taxon>
        <taxon>Viridiplantae</taxon>
        <taxon>Streptophyta</taxon>
        <taxon>Embryophyta</taxon>
        <taxon>Tracheophyta</taxon>
        <taxon>Spermatophyta</taxon>
        <taxon>Magnoliopsida</taxon>
        <taxon>eudicotyledons</taxon>
        <taxon>Gunneridae</taxon>
        <taxon>Pentapetalae</taxon>
        <taxon>rosids</taxon>
        <taxon>fabids</taxon>
        <taxon>Rosales</taxon>
        <taxon>Rosaceae</taxon>
        <taxon>Amygdaloideae</taxon>
        <taxon>Maleae</taxon>
        <taxon>Malus</taxon>
    </lineage>
</organism>
<dbReference type="PROSITE" id="PS50405">
    <property type="entry name" value="GST_CTER"/>
    <property type="match status" value="1"/>
</dbReference>
<evidence type="ECO:0000256" key="2">
    <source>
        <dbReference type="ARBA" id="ARBA00022679"/>
    </source>
</evidence>
<evidence type="ECO:0000256" key="5">
    <source>
        <dbReference type="SAM" id="Coils"/>
    </source>
</evidence>
<dbReference type="Pfam" id="PF13410">
    <property type="entry name" value="GST_C_2"/>
    <property type="match status" value="1"/>
</dbReference>
<dbReference type="Gene3D" id="1.20.1050.10">
    <property type="match status" value="1"/>
</dbReference>
<dbReference type="InterPro" id="IPR036282">
    <property type="entry name" value="Glutathione-S-Trfase_C_sf"/>
</dbReference>
<dbReference type="InterPro" id="IPR040079">
    <property type="entry name" value="Glutathione_S-Trfase"/>
</dbReference>
<dbReference type="PANTHER" id="PTHR47490:SF2">
    <property type="entry name" value="PROTEIN BLISTER"/>
    <property type="match status" value="1"/>
</dbReference>
<dbReference type="Pfam" id="PF02798">
    <property type="entry name" value="GST_N"/>
    <property type="match status" value="1"/>
</dbReference>
<feature type="region of interest" description="Disordered" evidence="6">
    <location>
        <begin position="240"/>
        <end position="262"/>
    </location>
</feature>
<feature type="domain" description="GST N-terminal" evidence="7">
    <location>
        <begin position="2"/>
        <end position="82"/>
    </location>
</feature>
<evidence type="ECO:0000259" key="8">
    <source>
        <dbReference type="PROSITE" id="PS50405"/>
    </source>
</evidence>
<feature type="domain" description="GST C-terminal" evidence="8">
    <location>
        <begin position="87"/>
        <end position="216"/>
    </location>
</feature>
<feature type="coiled-coil region" evidence="5">
    <location>
        <begin position="561"/>
        <end position="657"/>
    </location>
</feature>
<dbReference type="AlphaFoldDB" id="A0A498I6E2"/>
<name>A0A498I6E2_MALDO</name>
<evidence type="ECO:0000313" key="9">
    <source>
        <dbReference type="EMBL" id="RXH78459.1"/>
    </source>
</evidence>
<feature type="compositionally biased region" description="Polar residues" evidence="6">
    <location>
        <begin position="249"/>
        <end position="259"/>
    </location>
</feature>
<dbReference type="SFLD" id="SFLDG01152">
    <property type="entry name" value="Main.3:_Omega-_and_Tau-like"/>
    <property type="match status" value="1"/>
</dbReference>
<dbReference type="CDD" id="cd03058">
    <property type="entry name" value="GST_N_Tau"/>
    <property type="match status" value="1"/>
</dbReference>
<dbReference type="InterPro" id="IPR036249">
    <property type="entry name" value="Thioredoxin-like_sf"/>
</dbReference>
<evidence type="ECO:0000256" key="6">
    <source>
        <dbReference type="SAM" id="MobiDB-lite"/>
    </source>
</evidence>
<dbReference type="CDD" id="cd03185">
    <property type="entry name" value="GST_C_Tau"/>
    <property type="match status" value="1"/>
</dbReference>
<comment type="catalytic activity">
    <reaction evidence="4">
        <text>RX + glutathione = an S-substituted glutathione + a halide anion + H(+)</text>
        <dbReference type="Rhea" id="RHEA:16437"/>
        <dbReference type="ChEBI" id="CHEBI:15378"/>
        <dbReference type="ChEBI" id="CHEBI:16042"/>
        <dbReference type="ChEBI" id="CHEBI:17792"/>
        <dbReference type="ChEBI" id="CHEBI:57925"/>
        <dbReference type="ChEBI" id="CHEBI:90779"/>
        <dbReference type="EC" id="2.5.1.18"/>
    </reaction>
</comment>
<dbReference type="Gene3D" id="3.40.30.10">
    <property type="entry name" value="Glutaredoxin"/>
    <property type="match status" value="1"/>
</dbReference>
<dbReference type="SUPFAM" id="SSF52833">
    <property type="entry name" value="Thioredoxin-like"/>
    <property type="match status" value="1"/>
</dbReference>
<dbReference type="Proteomes" id="UP000290289">
    <property type="component" value="Chromosome 13"/>
</dbReference>
<dbReference type="EC" id="2.5.1.18" evidence="1"/>
<dbReference type="InterPro" id="IPR004045">
    <property type="entry name" value="Glutathione_S-Trfase_N"/>
</dbReference>